<organism evidence="1 2">
    <name type="scientific">Waterburya agarophytonicola KI4</name>
    <dbReference type="NCBI Taxonomy" id="2874699"/>
    <lineage>
        <taxon>Bacteria</taxon>
        <taxon>Bacillati</taxon>
        <taxon>Cyanobacteriota</taxon>
        <taxon>Cyanophyceae</taxon>
        <taxon>Pleurocapsales</taxon>
        <taxon>Hyellaceae</taxon>
        <taxon>Waterburya</taxon>
        <taxon>Waterburya agarophytonicola</taxon>
    </lineage>
</organism>
<gene>
    <name evidence="1" type="ORF">I4641_10380</name>
</gene>
<dbReference type="EMBL" id="JADWDC010000021">
    <property type="protein sequence ID" value="MCC0177382.1"/>
    <property type="molecule type" value="Genomic_DNA"/>
</dbReference>
<comment type="caution">
    <text evidence="1">The sequence shown here is derived from an EMBL/GenBank/DDBJ whole genome shotgun (WGS) entry which is preliminary data.</text>
</comment>
<dbReference type="Proteomes" id="UP000729733">
    <property type="component" value="Unassembled WGS sequence"/>
</dbReference>
<dbReference type="InterPro" id="IPR021705">
    <property type="entry name" value="DUF3288"/>
</dbReference>
<name>A0A964BRG3_9CYAN</name>
<evidence type="ECO:0000313" key="2">
    <source>
        <dbReference type="Proteomes" id="UP000729733"/>
    </source>
</evidence>
<reference evidence="1" key="1">
    <citation type="journal article" date="2021" name="Antonie Van Leeuwenhoek">
        <title>Draft genome and description of Waterburya agarophytonicola gen. nov. sp. nov. (Pleurocapsales, Cyanobacteria): a seaweed symbiont.</title>
        <authorList>
            <person name="Bonthond G."/>
            <person name="Shalygin S."/>
            <person name="Bayer T."/>
            <person name="Weinberger F."/>
        </authorList>
    </citation>
    <scope>NUCLEOTIDE SEQUENCE</scope>
    <source>
        <strain evidence="1">KI4</strain>
    </source>
</reference>
<proteinExistence type="predicted"/>
<accession>A0A964BRG3</accession>
<dbReference type="AlphaFoldDB" id="A0A964BRG3"/>
<dbReference type="Pfam" id="PF11691">
    <property type="entry name" value="DUF3288"/>
    <property type="match status" value="1"/>
</dbReference>
<protein>
    <submittedName>
        <fullName evidence="1">DUF3288 family protein</fullName>
    </submittedName>
</protein>
<dbReference type="RefSeq" id="WP_229640446.1">
    <property type="nucleotide sequence ID" value="NZ_JADWDC010000021.1"/>
</dbReference>
<sequence>MTNENVDQKHPQNRKDRATVDSLLKVKLDPSDRDLAELARLIIRYRDFPGARDIQRDLKVVLDSWELNEEQLYDKTRLIHAQGLVYRRTATGEQQDWT</sequence>
<evidence type="ECO:0000313" key="1">
    <source>
        <dbReference type="EMBL" id="MCC0177382.1"/>
    </source>
</evidence>
<keyword evidence="2" id="KW-1185">Reference proteome</keyword>